<reference evidence="16" key="1">
    <citation type="submission" date="2022-01" db="EMBL/GenBank/DDBJ databases">
        <title>Whole genome-based taxonomy of the Shewanellaceae.</title>
        <authorList>
            <person name="Martin-Rodriguez A.J."/>
        </authorList>
    </citation>
    <scope>NUCLEOTIDE SEQUENCE</scope>
    <source>
        <strain evidence="16">KCTC 23973</strain>
    </source>
</reference>
<evidence type="ECO:0000259" key="15">
    <source>
        <dbReference type="Pfam" id="PF07715"/>
    </source>
</evidence>
<feature type="domain" description="TonB-dependent receptor-like beta-barrel" evidence="14">
    <location>
        <begin position="253"/>
        <end position="756"/>
    </location>
</feature>
<keyword evidence="13" id="KW-0732">Signal</keyword>
<keyword evidence="16" id="KW-0675">Receptor</keyword>
<accession>A0A9X1ZCS7</accession>
<feature type="signal peptide" evidence="13">
    <location>
        <begin position="1"/>
        <end position="30"/>
    </location>
</feature>
<evidence type="ECO:0000313" key="17">
    <source>
        <dbReference type="Proteomes" id="UP001139293"/>
    </source>
</evidence>
<keyword evidence="17" id="KW-1185">Reference proteome</keyword>
<dbReference type="InterPro" id="IPR036942">
    <property type="entry name" value="Beta-barrel_TonB_sf"/>
</dbReference>
<dbReference type="InterPro" id="IPR000531">
    <property type="entry name" value="Beta-barrel_TonB"/>
</dbReference>
<dbReference type="InterPro" id="IPR012910">
    <property type="entry name" value="Plug_dom"/>
</dbReference>
<evidence type="ECO:0000256" key="10">
    <source>
        <dbReference type="ARBA" id="ARBA00023237"/>
    </source>
</evidence>
<feature type="chain" id="PRO_5040823400" evidence="13">
    <location>
        <begin position="31"/>
        <end position="788"/>
    </location>
</feature>
<keyword evidence="5 11" id="KW-0812">Transmembrane</keyword>
<protein>
    <submittedName>
        <fullName evidence="16">TonB-dependent receptor</fullName>
    </submittedName>
</protein>
<dbReference type="InterPro" id="IPR039426">
    <property type="entry name" value="TonB-dep_rcpt-like"/>
</dbReference>
<keyword evidence="2 11" id="KW-0813">Transport</keyword>
<evidence type="ECO:0000256" key="2">
    <source>
        <dbReference type="ARBA" id="ARBA00022448"/>
    </source>
</evidence>
<evidence type="ECO:0000256" key="5">
    <source>
        <dbReference type="ARBA" id="ARBA00022692"/>
    </source>
</evidence>
<comment type="similarity">
    <text evidence="11 12">Belongs to the TonB-dependent receptor family.</text>
</comment>
<name>A0A9X1ZCS7_9GAMM</name>
<proteinExistence type="inferred from homology"/>
<evidence type="ECO:0000256" key="6">
    <source>
        <dbReference type="ARBA" id="ARBA00023004"/>
    </source>
</evidence>
<dbReference type="Gene3D" id="2.40.170.20">
    <property type="entry name" value="TonB-dependent receptor, beta-barrel domain"/>
    <property type="match status" value="1"/>
</dbReference>
<feature type="domain" description="TonB-dependent receptor plug" evidence="15">
    <location>
        <begin position="53"/>
        <end position="159"/>
    </location>
</feature>
<dbReference type="InterPro" id="IPR037066">
    <property type="entry name" value="Plug_dom_sf"/>
</dbReference>
<keyword evidence="7" id="KW-0406">Ion transport</keyword>
<dbReference type="SUPFAM" id="SSF56935">
    <property type="entry name" value="Porins"/>
    <property type="match status" value="1"/>
</dbReference>
<dbReference type="GO" id="GO:0006826">
    <property type="term" value="P:iron ion transport"/>
    <property type="evidence" value="ECO:0007669"/>
    <property type="project" value="UniProtKB-KW"/>
</dbReference>
<keyword evidence="10 11" id="KW-0998">Cell outer membrane</keyword>
<keyword evidence="4" id="KW-0410">Iron transport</keyword>
<keyword evidence="6" id="KW-0408">Iron</keyword>
<evidence type="ECO:0000259" key="14">
    <source>
        <dbReference type="Pfam" id="PF00593"/>
    </source>
</evidence>
<dbReference type="RefSeq" id="WP_248949021.1">
    <property type="nucleotide sequence ID" value="NZ_JAKILB010000002.1"/>
</dbReference>
<evidence type="ECO:0000256" key="11">
    <source>
        <dbReference type="PROSITE-ProRule" id="PRU01360"/>
    </source>
</evidence>
<sequence>MRSSNLTPIASAIRFGLLLPASLTCLSAAADNATDTSNIERIMVTGQKIARTVQETTTSVAVLTEKQLEQENINDFRDVIINTANAQVTGNRSFSIRGIDGFNVSGGGNSFLASVYVDGAPLPERMIYGGGFSTWDAKQVEILRGPQSTLQGRNALAGAVIMTTQAPTQDWQGKYQLTVGEYGQREIGVAIGGGLIEDELSFRFSGEKKETDGYIDNLVRNEPADYRDDGTYRLKLLYQPSALPEFSAQLGYTRSNSDYGHTAVEIAQGQNPFENRYVYNNDERKETVDADILVLELNYDLNDYWSLGSYTTWSSVDTRFTWDSDFLEIEGSQFPEDTGSISNYKNTTDSLSQELRLTFEYDDFSGIIGAYYFNTDVDDQSNGLSNLKLNRLGLTSDILQARYGLSQPIADLVVGQYAEFNPAHTSALTSSQQTISSYALFADAVWNITEKWDIFGGIRFDHEKQQTQNDAQYIILNADKIPDPASYIGTPYEGIAPLIAGINQQFYDLAASASSTTPKIENDFNTILPKLGVSYHWTEDFITSFSYQKGYRSGGVGINNARGDVFEYDPEYTDNYELSLRSTWLDGDLVANANLFYVGWRDQQVNVQLSPNRYDNETVNAGQSTVQGFELELNYQVTDELTLYAAVGQSKTEFTDFVITIPTETTPIVNDLSGRQFTAPEWTGNVGATYSADNGIFANVNANYAQSAPVKVDPYREGYKEGDELFDPYNDSRTLVNMQIGYEWQTVGIYLQGKNLFDEEYITNNFTRTPALGEPRHFALTLRGEFSL</sequence>
<keyword evidence="9 11" id="KW-0472">Membrane</keyword>
<keyword evidence="3 11" id="KW-1134">Transmembrane beta strand</keyword>
<dbReference type="PROSITE" id="PS52016">
    <property type="entry name" value="TONB_DEPENDENT_REC_3"/>
    <property type="match status" value="1"/>
</dbReference>
<dbReference type="GO" id="GO:0009279">
    <property type="term" value="C:cell outer membrane"/>
    <property type="evidence" value="ECO:0007669"/>
    <property type="project" value="UniProtKB-SubCell"/>
</dbReference>
<dbReference type="Pfam" id="PF07715">
    <property type="entry name" value="Plug"/>
    <property type="match status" value="1"/>
</dbReference>
<dbReference type="PANTHER" id="PTHR32552:SF81">
    <property type="entry name" value="TONB-DEPENDENT OUTER MEMBRANE RECEPTOR"/>
    <property type="match status" value="1"/>
</dbReference>
<organism evidence="16 17">
    <name type="scientific">Shewanella pneumatophori</name>
    <dbReference type="NCBI Taxonomy" id="314092"/>
    <lineage>
        <taxon>Bacteria</taxon>
        <taxon>Pseudomonadati</taxon>
        <taxon>Pseudomonadota</taxon>
        <taxon>Gammaproteobacteria</taxon>
        <taxon>Alteromonadales</taxon>
        <taxon>Shewanellaceae</taxon>
        <taxon>Shewanella</taxon>
    </lineage>
</organism>
<dbReference type="Pfam" id="PF00593">
    <property type="entry name" value="TonB_dep_Rec_b-barrel"/>
    <property type="match status" value="1"/>
</dbReference>
<dbReference type="Gene3D" id="2.170.130.10">
    <property type="entry name" value="TonB-dependent receptor, plug domain"/>
    <property type="match status" value="1"/>
</dbReference>
<dbReference type="PANTHER" id="PTHR32552">
    <property type="entry name" value="FERRICHROME IRON RECEPTOR-RELATED"/>
    <property type="match status" value="1"/>
</dbReference>
<evidence type="ECO:0000256" key="4">
    <source>
        <dbReference type="ARBA" id="ARBA00022496"/>
    </source>
</evidence>
<evidence type="ECO:0000256" key="9">
    <source>
        <dbReference type="ARBA" id="ARBA00023136"/>
    </source>
</evidence>
<evidence type="ECO:0000256" key="1">
    <source>
        <dbReference type="ARBA" id="ARBA00004571"/>
    </source>
</evidence>
<evidence type="ECO:0000256" key="8">
    <source>
        <dbReference type="ARBA" id="ARBA00023077"/>
    </source>
</evidence>
<evidence type="ECO:0000313" key="16">
    <source>
        <dbReference type="EMBL" id="MCL1137910.1"/>
    </source>
</evidence>
<keyword evidence="8 12" id="KW-0798">TonB box</keyword>
<gene>
    <name evidence="16" type="ORF">L2740_05015</name>
</gene>
<evidence type="ECO:0000256" key="7">
    <source>
        <dbReference type="ARBA" id="ARBA00023065"/>
    </source>
</evidence>
<comment type="caution">
    <text evidence="16">The sequence shown here is derived from an EMBL/GenBank/DDBJ whole genome shotgun (WGS) entry which is preliminary data.</text>
</comment>
<dbReference type="Proteomes" id="UP001139293">
    <property type="component" value="Unassembled WGS sequence"/>
</dbReference>
<dbReference type="AlphaFoldDB" id="A0A9X1ZCS7"/>
<evidence type="ECO:0000256" key="3">
    <source>
        <dbReference type="ARBA" id="ARBA00022452"/>
    </source>
</evidence>
<evidence type="ECO:0000256" key="12">
    <source>
        <dbReference type="RuleBase" id="RU003357"/>
    </source>
</evidence>
<comment type="subcellular location">
    <subcellularLocation>
        <location evidence="1 11">Cell outer membrane</location>
        <topology evidence="1 11">Multi-pass membrane protein</topology>
    </subcellularLocation>
</comment>
<evidence type="ECO:0000256" key="13">
    <source>
        <dbReference type="SAM" id="SignalP"/>
    </source>
</evidence>
<dbReference type="EMBL" id="JAKILB010000002">
    <property type="protein sequence ID" value="MCL1137910.1"/>
    <property type="molecule type" value="Genomic_DNA"/>
</dbReference>